<feature type="transmembrane region" description="Helical" evidence="7">
    <location>
        <begin position="159"/>
        <end position="176"/>
    </location>
</feature>
<feature type="domain" description="GtrA/DPMS transmembrane" evidence="8">
    <location>
        <begin position="70"/>
        <end position="179"/>
    </location>
</feature>
<reference evidence="9" key="1">
    <citation type="submission" date="2019-08" db="EMBL/GenBank/DDBJ databases">
        <authorList>
            <person name="Kucharzyk K."/>
            <person name="Murdoch R.W."/>
            <person name="Higgins S."/>
            <person name="Loffler F."/>
        </authorList>
    </citation>
    <scope>NUCLEOTIDE SEQUENCE</scope>
</reference>
<dbReference type="InterPro" id="IPR007267">
    <property type="entry name" value="GtrA_DPMS_TM"/>
</dbReference>
<evidence type="ECO:0000256" key="1">
    <source>
        <dbReference type="ARBA" id="ARBA00004141"/>
    </source>
</evidence>
<proteinExistence type="inferred from homology"/>
<evidence type="ECO:0000256" key="4">
    <source>
        <dbReference type="ARBA" id="ARBA00022989"/>
    </source>
</evidence>
<accession>A0A644YJH1</accession>
<dbReference type="Pfam" id="PF04138">
    <property type="entry name" value="GtrA_DPMS_TM"/>
    <property type="match status" value="1"/>
</dbReference>
<gene>
    <name evidence="9" type="ORF">SDC9_74677</name>
</gene>
<dbReference type="PANTHER" id="PTHR38459:SF1">
    <property type="entry name" value="PROPHAGE BACTOPRENOL-LINKED GLUCOSE TRANSLOCASE HOMOLOG"/>
    <property type="match status" value="1"/>
</dbReference>
<dbReference type="GO" id="GO:0005886">
    <property type="term" value="C:plasma membrane"/>
    <property type="evidence" value="ECO:0007669"/>
    <property type="project" value="TreeGrafter"/>
</dbReference>
<dbReference type="InterPro" id="IPR051401">
    <property type="entry name" value="GtrA_CellWall_Glycosyl"/>
</dbReference>
<evidence type="ECO:0000256" key="7">
    <source>
        <dbReference type="SAM" id="Phobius"/>
    </source>
</evidence>
<protein>
    <recommendedName>
        <fullName evidence="8">GtrA/DPMS transmembrane domain-containing protein</fullName>
    </recommendedName>
</protein>
<comment type="subcellular location">
    <subcellularLocation>
        <location evidence="1">Membrane</location>
        <topology evidence="1">Multi-pass membrane protein</topology>
    </subcellularLocation>
</comment>
<comment type="caution">
    <text evidence="9">The sequence shown here is derived from an EMBL/GenBank/DDBJ whole genome shotgun (WGS) entry which is preliminary data.</text>
</comment>
<keyword evidence="3 7" id="KW-0812">Transmembrane</keyword>
<evidence type="ECO:0000313" key="9">
    <source>
        <dbReference type="EMBL" id="MPM28158.1"/>
    </source>
</evidence>
<feature type="transmembrane region" description="Helical" evidence="7">
    <location>
        <begin position="95"/>
        <end position="115"/>
    </location>
</feature>
<evidence type="ECO:0000256" key="6">
    <source>
        <dbReference type="SAM" id="MobiDB-lite"/>
    </source>
</evidence>
<name>A0A644YJH1_9ZZZZ</name>
<evidence type="ECO:0000259" key="8">
    <source>
        <dbReference type="Pfam" id="PF04138"/>
    </source>
</evidence>
<feature type="region of interest" description="Disordered" evidence="6">
    <location>
        <begin position="199"/>
        <end position="262"/>
    </location>
</feature>
<organism evidence="9">
    <name type="scientific">bioreactor metagenome</name>
    <dbReference type="NCBI Taxonomy" id="1076179"/>
    <lineage>
        <taxon>unclassified sequences</taxon>
        <taxon>metagenomes</taxon>
        <taxon>ecological metagenomes</taxon>
    </lineage>
</organism>
<dbReference type="GO" id="GO:0000271">
    <property type="term" value="P:polysaccharide biosynthetic process"/>
    <property type="evidence" value="ECO:0007669"/>
    <property type="project" value="InterPro"/>
</dbReference>
<keyword evidence="5 7" id="KW-0472">Membrane</keyword>
<feature type="transmembrane region" description="Helical" evidence="7">
    <location>
        <begin position="68"/>
        <end position="89"/>
    </location>
</feature>
<evidence type="ECO:0000256" key="2">
    <source>
        <dbReference type="ARBA" id="ARBA00009399"/>
    </source>
</evidence>
<evidence type="ECO:0000256" key="3">
    <source>
        <dbReference type="ARBA" id="ARBA00022692"/>
    </source>
</evidence>
<dbReference type="EMBL" id="VSSQ01005177">
    <property type="protein sequence ID" value="MPM28158.1"/>
    <property type="molecule type" value="Genomic_DNA"/>
</dbReference>
<feature type="transmembrane region" description="Helical" evidence="7">
    <location>
        <begin position="127"/>
        <end position="153"/>
    </location>
</feature>
<comment type="similarity">
    <text evidence="2">Belongs to the GtrA family.</text>
</comment>
<keyword evidence="4 7" id="KW-1133">Transmembrane helix</keyword>
<feature type="compositionally biased region" description="Basic and acidic residues" evidence="6">
    <location>
        <begin position="231"/>
        <end position="254"/>
    </location>
</feature>
<evidence type="ECO:0000256" key="5">
    <source>
        <dbReference type="ARBA" id="ARBA00023136"/>
    </source>
</evidence>
<feature type="compositionally biased region" description="Polar residues" evidence="6">
    <location>
        <begin position="210"/>
        <end position="219"/>
    </location>
</feature>
<dbReference type="PANTHER" id="PTHR38459">
    <property type="entry name" value="PROPHAGE BACTOPRENOL-LINKED GLUCOSE TRANSLOCASE HOMOLOG"/>
    <property type="match status" value="1"/>
</dbReference>
<dbReference type="AlphaFoldDB" id="A0A644YJH1"/>
<sequence length="262" mass="28463">MRQWRRPRSQSPEAVASGEAVASVDVVASPGTVVSREAAEVGRRVHRGILPEGDGPSMKSLLVRLWPLVKFSMVGVVNTLVSYAVYLVLRLVMPYMVAFVLGWVVGVIVSFLLNCRFTYRVRPTWRGFVLFPLSSVPNIVLSSAGVLLMVEVFGWDQRIAPLIATVLAVPVSYGIARTILLGPARRVEAAAEAAIESGEHLPAQHHSQDRSQSTVSQRTVPRVPRSAQGAGRRDPVPGEGHDTPRPGHVIRDSEGATDDVDH</sequence>